<dbReference type="Pfam" id="PF04525">
    <property type="entry name" value="LOR"/>
    <property type="match status" value="1"/>
</dbReference>
<name>A0A812G990_9DINO</name>
<dbReference type="Gene3D" id="2.40.160.200">
    <property type="entry name" value="LURP1-related"/>
    <property type="match status" value="1"/>
</dbReference>
<dbReference type="AlphaFoldDB" id="A0A812G990"/>
<reference evidence="2" key="1">
    <citation type="submission" date="2021-02" db="EMBL/GenBank/DDBJ databases">
        <authorList>
            <person name="Dougan E. K."/>
            <person name="Rhodes N."/>
            <person name="Thang M."/>
            <person name="Chan C."/>
        </authorList>
    </citation>
    <scope>NUCLEOTIDE SEQUENCE</scope>
</reference>
<evidence type="ECO:0000313" key="3">
    <source>
        <dbReference type="Proteomes" id="UP000604046"/>
    </source>
</evidence>
<comment type="similarity">
    <text evidence="1">Belongs to the LOR family.</text>
</comment>
<sequence length="760" mass="83765">MGCAASTAEIPIELSANPDIDKLKVFDSKFVVPEGKNMMLRLQAKVFSFSGDSYKIVDANDSGKVMFQCLGKFLNFDEKRVICDAEGIPLFVIKEPLMQVDDKQYVYAVDSDGKPTQEMFRIGSSFGNTSQYTENLKSATGNPIQLNGKMSIASMKGGIWLGDVKVGQPIAKVCSPVTYKDFLPDEFDRNEYLLEIPPGVDSALVLAMVLAYEQMEQRATPSWLTGKSCSFMTEESPPLKGGAYVDAWLRCMGRCRGRYPAAELGALAAGAPGKPMDAETQTATIPQSAQTVQTDPAPAQEADDLAVLELVVRRLGGFMRQPRHSGKKAWTPKRLSSDGRFHVLMNTLSSRLDESNSRTLALLADAVVRLEVKSPEVSDLTERIAEVATQRHNAISPQDLSILACALAAQRVRGPPTDRTAGHLGSAVAFVRAESLRQLQDFRFGSCVHLMEAFLRWGVVDAELTNMVLARVEDILDEALSTRDVTGILEVLAKLGQMRATIIRKLCQLTFRSLWSFSPTQLVSISHSLARLRFLAQRDVDELLQAMTPQLGLLTRRDTARLLFALALSGVTSPVEIFGVLAAQYAAEAQESDPRADIDVAWALCALELSHKYRYVLDGILKHCSQDPSLVGSTIALIKLNDVLAFLGVEEDDLRRTAAAAAKDEAQRLAASPQHKQVARVWRQPFPGQPDLESPRVQAAVGPFVVDFFHEKSALVIDLDLVTWPISRRVRHHTLRELGYRTVLLSPWDLKNLRTDAELL</sequence>
<protein>
    <submittedName>
        <fullName evidence="2">Uncharacterized protein</fullName>
    </submittedName>
</protein>
<gene>
    <name evidence="2" type="ORF">SNAT2548_LOCUS303</name>
</gene>
<dbReference type="InterPro" id="IPR025659">
    <property type="entry name" value="Tubby-like_C"/>
</dbReference>
<feature type="non-terminal residue" evidence="2">
    <location>
        <position position="1"/>
    </location>
</feature>
<dbReference type="Proteomes" id="UP000604046">
    <property type="component" value="Unassembled WGS sequence"/>
</dbReference>
<dbReference type="InterPro" id="IPR038595">
    <property type="entry name" value="LOR_sf"/>
</dbReference>
<keyword evidence="3" id="KW-1185">Reference proteome</keyword>
<comment type="caution">
    <text evidence="2">The sequence shown here is derived from an EMBL/GenBank/DDBJ whole genome shotgun (WGS) entry which is preliminary data.</text>
</comment>
<proteinExistence type="inferred from homology"/>
<evidence type="ECO:0000313" key="2">
    <source>
        <dbReference type="EMBL" id="CAE6916660.1"/>
    </source>
</evidence>
<dbReference type="EMBL" id="CAJNDS010000014">
    <property type="protein sequence ID" value="CAE6916660.1"/>
    <property type="molecule type" value="Genomic_DNA"/>
</dbReference>
<dbReference type="InterPro" id="IPR007612">
    <property type="entry name" value="LOR"/>
</dbReference>
<organism evidence="2 3">
    <name type="scientific">Symbiodinium natans</name>
    <dbReference type="NCBI Taxonomy" id="878477"/>
    <lineage>
        <taxon>Eukaryota</taxon>
        <taxon>Sar</taxon>
        <taxon>Alveolata</taxon>
        <taxon>Dinophyceae</taxon>
        <taxon>Suessiales</taxon>
        <taxon>Symbiodiniaceae</taxon>
        <taxon>Symbiodinium</taxon>
    </lineage>
</organism>
<accession>A0A812G990</accession>
<evidence type="ECO:0000256" key="1">
    <source>
        <dbReference type="ARBA" id="ARBA00005437"/>
    </source>
</evidence>
<dbReference type="OrthoDB" id="97518at2759"/>
<dbReference type="SUPFAM" id="SSF54518">
    <property type="entry name" value="Tubby C-terminal domain-like"/>
    <property type="match status" value="1"/>
</dbReference>